<name>A0A9D1S2E1_9FIRM</name>
<dbReference type="PANTHER" id="PTHR35529">
    <property type="entry name" value="MANGANESE EFFLUX PUMP MNTP-RELATED"/>
    <property type="match status" value="1"/>
</dbReference>
<feature type="transmembrane region" description="Helical" evidence="5">
    <location>
        <begin position="69"/>
        <end position="88"/>
    </location>
</feature>
<organism evidence="6 7">
    <name type="scientific">Candidatus Alloenteromonas pullicola</name>
    <dbReference type="NCBI Taxonomy" id="2840784"/>
    <lineage>
        <taxon>Bacteria</taxon>
        <taxon>Bacillati</taxon>
        <taxon>Bacillota</taxon>
        <taxon>Bacillota incertae sedis</taxon>
        <taxon>Candidatus Alloenteromonas</taxon>
    </lineage>
</organism>
<dbReference type="InterPro" id="IPR003810">
    <property type="entry name" value="Mntp/YtaF"/>
</dbReference>
<dbReference type="PANTHER" id="PTHR35529:SF1">
    <property type="entry name" value="MANGANESE EFFLUX PUMP MNTP-RELATED"/>
    <property type="match status" value="1"/>
</dbReference>
<dbReference type="AlphaFoldDB" id="A0A9D1S2E1"/>
<evidence type="ECO:0000256" key="4">
    <source>
        <dbReference type="ARBA" id="ARBA00023136"/>
    </source>
</evidence>
<dbReference type="Pfam" id="PF02659">
    <property type="entry name" value="Mntp"/>
    <property type="match status" value="1"/>
</dbReference>
<evidence type="ECO:0000256" key="1">
    <source>
        <dbReference type="ARBA" id="ARBA00022475"/>
    </source>
</evidence>
<comment type="caution">
    <text evidence="6">The sequence shown here is derived from an EMBL/GenBank/DDBJ whole genome shotgun (WGS) entry which is preliminary data.</text>
</comment>
<keyword evidence="3 5" id="KW-1133">Transmembrane helix</keyword>
<evidence type="ECO:0000256" key="2">
    <source>
        <dbReference type="ARBA" id="ARBA00022692"/>
    </source>
</evidence>
<proteinExistence type="predicted"/>
<feature type="transmembrane region" description="Helical" evidence="5">
    <location>
        <begin position="36"/>
        <end position="57"/>
    </location>
</feature>
<dbReference type="Proteomes" id="UP000824070">
    <property type="component" value="Unassembled WGS sequence"/>
</dbReference>
<reference evidence="6" key="2">
    <citation type="journal article" date="2021" name="PeerJ">
        <title>Extensive microbial diversity within the chicken gut microbiome revealed by metagenomics and culture.</title>
        <authorList>
            <person name="Gilroy R."/>
            <person name="Ravi A."/>
            <person name="Getino M."/>
            <person name="Pursley I."/>
            <person name="Horton D.L."/>
            <person name="Alikhan N.F."/>
            <person name="Baker D."/>
            <person name="Gharbi K."/>
            <person name="Hall N."/>
            <person name="Watson M."/>
            <person name="Adriaenssens E.M."/>
            <person name="Foster-Nyarko E."/>
            <person name="Jarju S."/>
            <person name="Secka A."/>
            <person name="Antonio M."/>
            <person name="Oren A."/>
            <person name="Chaudhuri R.R."/>
            <person name="La Ragione R."/>
            <person name="Hildebrand F."/>
            <person name="Pallen M.J."/>
        </authorList>
    </citation>
    <scope>NUCLEOTIDE SEQUENCE</scope>
    <source>
        <strain evidence="6">ChiGjej1B1-22543</strain>
    </source>
</reference>
<keyword evidence="1" id="KW-1003">Cell membrane</keyword>
<feature type="transmembrane region" description="Helical" evidence="5">
    <location>
        <begin position="167"/>
        <end position="185"/>
    </location>
</feature>
<keyword evidence="4 5" id="KW-0472">Membrane</keyword>
<sequence>MDWALVIITSFNMAIDASVTSAADSVRVGRRGFGKVVLACFLFGVFQGLMPLIGYLIGSSFKSYIETWIPFIAFGLLLILSIKGFVDFGKEMAGKGGESEEGKLSYKEIVFQAVATSVDALCIGFTFLSYSLPNALIAFACIAGITFLLSLLCGALGQFLSGVLKKYSGLVSGLVFLGIGLKILLDALL</sequence>
<evidence type="ECO:0000313" key="6">
    <source>
        <dbReference type="EMBL" id="HIU44930.1"/>
    </source>
</evidence>
<evidence type="ECO:0000256" key="3">
    <source>
        <dbReference type="ARBA" id="ARBA00022989"/>
    </source>
</evidence>
<protein>
    <submittedName>
        <fullName evidence="6">Manganese efflux pump</fullName>
    </submittedName>
</protein>
<evidence type="ECO:0000313" key="7">
    <source>
        <dbReference type="Proteomes" id="UP000824070"/>
    </source>
</evidence>
<accession>A0A9D1S2E1</accession>
<dbReference type="EMBL" id="DVMV01000010">
    <property type="protein sequence ID" value="HIU44930.1"/>
    <property type="molecule type" value="Genomic_DNA"/>
</dbReference>
<feature type="transmembrane region" description="Helical" evidence="5">
    <location>
        <begin position="109"/>
        <end position="130"/>
    </location>
</feature>
<reference evidence="6" key="1">
    <citation type="submission" date="2020-10" db="EMBL/GenBank/DDBJ databases">
        <authorList>
            <person name="Gilroy R."/>
        </authorList>
    </citation>
    <scope>NUCLEOTIDE SEQUENCE</scope>
    <source>
        <strain evidence="6">ChiGjej1B1-22543</strain>
    </source>
</reference>
<keyword evidence="2 5" id="KW-0812">Transmembrane</keyword>
<evidence type="ECO:0000256" key="5">
    <source>
        <dbReference type="SAM" id="Phobius"/>
    </source>
</evidence>
<feature type="transmembrane region" description="Helical" evidence="5">
    <location>
        <begin position="136"/>
        <end position="160"/>
    </location>
</feature>
<gene>
    <name evidence="6" type="ORF">IAC52_01375</name>
</gene>